<organism evidence="4">
    <name type="scientific">Candidatus Kentrum sp. DK</name>
    <dbReference type="NCBI Taxonomy" id="2126562"/>
    <lineage>
        <taxon>Bacteria</taxon>
        <taxon>Pseudomonadati</taxon>
        <taxon>Pseudomonadota</taxon>
        <taxon>Gammaproteobacteria</taxon>
        <taxon>Candidatus Kentrum</taxon>
    </lineage>
</organism>
<dbReference type="SUPFAM" id="SSF56042">
    <property type="entry name" value="PurM C-terminal domain-like"/>
    <property type="match status" value="1"/>
</dbReference>
<comment type="function">
    <text evidence="2">Catalyzes the ATP-dependent phosphorylation of thiamine-monophosphate (TMP) to form thiamine-pyrophosphate (TPP), the active form of vitamin B1.</text>
</comment>
<feature type="binding site" evidence="2">
    <location>
        <position position="316"/>
    </location>
    <ligand>
        <name>substrate</name>
    </ligand>
</feature>
<protein>
    <recommendedName>
        <fullName evidence="2">Thiamine-monophosphate kinase</fullName>
        <shortName evidence="2">TMP kinase</shortName>
        <shortName evidence="2">Thiamine-phosphate kinase</shortName>
        <ecNumber evidence="2">2.7.4.16</ecNumber>
    </recommendedName>
</protein>
<keyword evidence="2 4" id="KW-0418">Kinase</keyword>
<feature type="binding site" evidence="2">
    <location>
        <position position="21"/>
    </location>
    <ligand>
        <name>Mg(2+)</name>
        <dbReference type="ChEBI" id="CHEBI:18420"/>
        <label>4</label>
    </ligand>
</feature>
<feature type="binding site" evidence="2">
    <location>
        <position position="30"/>
    </location>
    <ligand>
        <name>substrate</name>
    </ligand>
</feature>
<feature type="domain" description="PurM-like N-terminal" evidence="3">
    <location>
        <begin position="13"/>
        <end position="96"/>
    </location>
</feature>
<feature type="binding site" evidence="2">
    <location>
        <position position="98"/>
    </location>
    <ligand>
        <name>Mg(2+)</name>
        <dbReference type="ChEBI" id="CHEBI:18420"/>
        <label>1</label>
    </ligand>
</feature>
<dbReference type="InterPro" id="IPR036921">
    <property type="entry name" value="PurM-like_N_sf"/>
</dbReference>
<evidence type="ECO:0000256" key="1">
    <source>
        <dbReference type="ARBA" id="ARBA00022977"/>
    </source>
</evidence>
<gene>
    <name evidence="2" type="primary">thiL</name>
    <name evidence="4" type="ORF">BECKDK2373B_GA0170837_106917</name>
</gene>
<feature type="binding site" evidence="2">
    <location>
        <position position="250"/>
    </location>
    <ligand>
        <name>substrate</name>
    </ligand>
</feature>
<proteinExistence type="inferred from homology"/>
<feature type="binding site" evidence="2">
    <location>
        <position position="23"/>
    </location>
    <ligand>
        <name>Mg(2+)</name>
        <dbReference type="ChEBI" id="CHEBI:18420"/>
        <label>1</label>
    </ligand>
</feature>
<dbReference type="PANTHER" id="PTHR30270:SF0">
    <property type="entry name" value="THIAMINE-MONOPHOSPHATE KINASE"/>
    <property type="match status" value="1"/>
</dbReference>
<dbReference type="PIRSF" id="PIRSF005303">
    <property type="entry name" value="Thiam_monoph_kin"/>
    <property type="match status" value="1"/>
</dbReference>
<sequence>MAAQEVLPGIAAPPGRELAISVDTLVSGVHFPRDTAPADIGYKVLAVNLSDMAAMGAAPDWAVMSLTLPRRDEDWLSAFDRGFDALAEQYRVRLLARDIGIGPLAITLQIHGWVPACLALRRDGARPGDLVFVTGSLGDAGLGLSLLPEPGKWGAEVSGAHRAFVLDRLNRPTPRVAEGIALRGIATAAIDVSDGLAADLGHIVTASRRRMGENADLHARIDVEKLPLSPALHRLSGQDAARRFALSSGDDYELCFTAPQRRYESLLRIASGFSCPITCLGRMERGPGESLVRFSGSGSDSDLELTNMPSLTDQGYRHFK</sequence>
<dbReference type="NCBIfam" id="TIGR01379">
    <property type="entry name" value="thiL"/>
    <property type="match status" value="1"/>
</dbReference>
<dbReference type="GO" id="GO:0005524">
    <property type="term" value="F:ATP binding"/>
    <property type="evidence" value="ECO:0007669"/>
    <property type="project" value="UniProtKB-UniRule"/>
</dbReference>
<dbReference type="EC" id="2.7.4.16" evidence="2"/>
<feature type="binding site" evidence="2">
    <location>
        <position position="122"/>
    </location>
    <ligand>
        <name>ATP</name>
        <dbReference type="ChEBI" id="CHEBI:30616"/>
    </ligand>
</feature>
<evidence type="ECO:0000259" key="3">
    <source>
        <dbReference type="Pfam" id="PF00586"/>
    </source>
</evidence>
<keyword evidence="2" id="KW-0808">Transferase</keyword>
<keyword evidence="1 2" id="KW-0784">Thiamine biosynthesis</keyword>
<dbReference type="Gene3D" id="3.30.1330.10">
    <property type="entry name" value="PurM-like, N-terminal domain"/>
    <property type="match status" value="1"/>
</dbReference>
<dbReference type="GO" id="GO:0009030">
    <property type="term" value="F:thiamine-phosphate kinase activity"/>
    <property type="evidence" value="ECO:0007669"/>
    <property type="project" value="UniProtKB-UniRule"/>
</dbReference>
<comment type="catalytic activity">
    <reaction evidence="2">
        <text>thiamine phosphate + ATP = thiamine diphosphate + ADP</text>
        <dbReference type="Rhea" id="RHEA:15913"/>
        <dbReference type="ChEBI" id="CHEBI:30616"/>
        <dbReference type="ChEBI" id="CHEBI:37575"/>
        <dbReference type="ChEBI" id="CHEBI:58937"/>
        <dbReference type="ChEBI" id="CHEBI:456216"/>
        <dbReference type="EC" id="2.7.4.16"/>
    </reaction>
</comment>
<dbReference type="PANTHER" id="PTHR30270">
    <property type="entry name" value="THIAMINE-MONOPHOSPHATE KINASE"/>
    <property type="match status" value="1"/>
</dbReference>
<dbReference type="SUPFAM" id="SSF55326">
    <property type="entry name" value="PurM N-terminal domain-like"/>
    <property type="match status" value="1"/>
</dbReference>
<name>A0A450SVD9_9GAMM</name>
<dbReference type="CDD" id="cd02194">
    <property type="entry name" value="ThiL"/>
    <property type="match status" value="1"/>
</dbReference>
<dbReference type="GO" id="GO:0000287">
    <property type="term" value="F:magnesium ion binding"/>
    <property type="evidence" value="ECO:0007669"/>
    <property type="project" value="UniProtKB-UniRule"/>
</dbReference>
<feature type="binding site" evidence="2">
    <location>
        <position position="194"/>
    </location>
    <ligand>
        <name>Mg(2+)</name>
        <dbReference type="ChEBI" id="CHEBI:18420"/>
        <label>5</label>
    </ligand>
</feature>
<feature type="binding site" evidence="2">
    <location>
        <position position="191"/>
    </location>
    <ligand>
        <name>Mg(2+)</name>
        <dbReference type="ChEBI" id="CHEBI:18420"/>
        <label>3</label>
    </ligand>
</feature>
<feature type="binding site" evidence="2">
    <location>
        <position position="51"/>
    </location>
    <ligand>
        <name>Mg(2+)</name>
        <dbReference type="ChEBI" id="CHEBI:18420"/>
        <label>4</label>
    </ligand>
</feature>
<feature type="binding site" evidence="2">
    <location>
        <position position="51"/>
    </location>
    <ligand>
        <name>Mg(2+)</name>
        <dbReference type="ChEBI" id="CHEBI:18420"/>
        <label>2</label>
    </ligand>
</feature>
<dbReference type="InterPro" id="IPR036676">
    <property type="entry name" value="PurM-like_C_sf"/>
</dbReference>
<accession>A0A450SVD9</accession>
<keyword evidence="2" id="KW-0067">ATP-binding</keyword>
<dbReference type="InterPro" id="IPR016188">
    <property type="entry name" value="PurM-like_N"/>
</dbReference>
<dbReference type="Pfam" id="PF00586">
    <property type="entry name" value="AIRS"/>
    <property type="match status" value="1"/>
</dbReference>
<dbReference type="InterPro" id="IPR006283">
    <property type="entry name" value="ThiL-like"/>
</dbReference>
<feature type="binding site" evidence="2">
    <location>
        <position position="193"/>
    </location>
    <ligand>
        <name>ATP</name>
        <dbReference type="ChEBI" id="CHEBI:30616"/>
    </ligand>
</feature>
<dbReference type="Gene3D" id="3.90.650.10">
    <property type="entry name" value="PurM-like C-terminal domain"/>
    <property type="match status" value="1"/>
</dbReference>
<reference evidence="4" key="1">
    <citation type="submission" date="2019-02" db="EMBL/GenBank/DDBJ databases">
        <authorList>
            <person name="Gruber-Vodicka R. H."/>
            <person name="Seah K. B. B."/>
        </authorList>
    </citation>
    <scope>NUCLEOTIDE SEQUENCE</scope>
    <source>
        <strain evidence="4">BECK_DK47</strain>
    </source>
</reference>
<feature type="binding site" evidence="2">
    <location>
        <position position="23"/>
    </location>
    <ligand>
        <name>Mg(2+)</name>
        <dbReference type="ChEBI" id="CHEBI:18420"/>
        <label>2</label>
    </ligand>
</feature>
<keyword evidence="2" id="KW-0460">Magnesium</keyword>
<evidence type="ECO:0000313" key="4">
    <source>
        <dbReference type="EMBL" id="VFJ57987.1"/>
    </source>
</evidence>
<dbReference type="EMBL" id="CAADEX010000069">
    <property type="protein sequence ID" value="VFJ57987.1"/>
    <property type="molecule type" value="Genomic_DNA"/>
</dbReference>
<keyword evidence="2" id="KW-0479">Metal-binding</keyword>
<comment type="miscellaneous">
    <text evidence="2">Reaction mechanism of ThiL seems to utilize a direct, inline transfer of the gamma-phosphate of ATP to TMP rather than a phosphorylated enzyme intermediate.</text>
</comment>
<comment type="caution">
    <text evidence="2">Lacks conserved residue(s) required for the propagation of feature annotation.</text>
</comment>
<dbReference type="GO" id="GO:0009229">
    <property type="term" value="P:thiamine diphosphate biosynthetic process"/>
    <property type="evidence" value="ECO:0007669"/>
    <property type="project" value="UniProtKB-UniRule"/>
</dbReference>
<dbReference type="GO" id="GO:0009228">
    <property type="term" value="P:thiamine biosynthetic process"/>
    <property type="evidence" value="ECO:0007669"/>
    <property type="project" value="UniProtKB-KW"/>
</dbReference>
<dbReference type="HAMAP" id="MF_02128">
    <property type="entry name" value="TMP_kinase"/>
    <property type="match status" value="1"/>
</dbReference>
<dbReference type="UniPathway" id="UPA00060">
    <property type="reaction ID" value="UER00142"/>
</dbReference>
<comment type="pathway">
    <text evidence="2">Cofactor biosynthesis; thiamine diphosphate biosynthesis; thiamine diphosphate from thiamine phosphate: step 1/1.</text>
</comment>
<keyword evidence="2" id="KW-0547">Nucleotide-binding</keyword>
<feature type="binding site" evidence="2">
    <location>
        <position position="51"/>
    </location>
    <ligand>
        <name>Mg(2+)</name>
        <dbReference type="ChEBI" id="CHEBI:18420"/>
        <label>3</label>
    </ligand>
</feature>
<evidence type="ECO:0000256" key="2">
    <source>
        <dbReference type="HAMAP-Rule" id="MF_02128"/>
    </source>
</evidence>
<dbReference type="AlphaFoldDB" id="A0A450SVD9"/>
<comment type="similarity">
    <text evidence="2">Belongs to the thiamine-monophosphate kinase family.</text>
</comment>